<dbReference type="InterPro" id="IPR005946">
    <property type="entry name" value="Rib-P_diPkinase"/>
</dbReference>
<dbReference type="Proteomes" id="UP001158576">
    <property type="component" value="Chromosome PAR"/>
</dbReference>
<dbReference type="InterPro" id="IPR029099">
    <property type="entry name" value="Pribosyltran_N"/>
</dbReference>
<evidence type="ECO:0000313" key="5">
    <source>
        <dbReference type="EMBL" id="CAG5083483.1"/>
    </source>
</evidence>
<name>A0ABN7RUE3_OIKDI</name>
<dbReference type="Pfam" id="PF00627">
    <property type="entry name" value="UBA"/>
    <property type="match status" value="1"/>
</dbReference>
<accession>A0ABN7RUE3</accession>
<feature type="region of interest" description="Disordered" evidence="3">
    <location>
        <begin position="240"/>
        <end position="304"/>
    </location>
</feature>
<evidence type="ECO:0000259" key="4">
    <source>
        <dbReference type="PROSITE" id="PS50030"/>
    </source>
</evidence>
<sequence length="483" mass="54185">MTNSNSNKQIATVVCAQSVPLSDEKMNRRRAGKKNMILLSGNTNRELASKIATRLQIEIAPSQTFSFANGETNVDIEKSVRGADAYIIQTVSHNVNDALMEMMLMAYACKSACAKTVIGVLPYLPYSKQCRMRKRGSIVMKLIAQSLSKAGFDHILTLDLHQKEIQGYFDCPVENLRASPYLIQRLLEIDIGLPCQLDRQMRQMPDACVVARTPAYAKRAQSFAERLRVDIAVIHGKDFHEEHDRDMDGRGSPPPELGSLENEYEEESFDEKDLKNGRQRSFSQQSRTRSRTISGTASRRTRTESMNLVVNDYVDSPMPSEKVKPSMYVVGDVCGKTCLIVEDILDEPQGFINCAELLKENGAKMVIVIATHAVLGQSQNDEALMKINNSKIDRIIVSNSIPMEESGKITVVDMSLLLSEAMRRIHHGETTLIQKLKAMGFEEEQVIKAARRDDGDEKRALAWLNRQKSGTKQNMVRNSYDGF</sequence>
<evidence type="ECO:0000256" key="3">
    <source>
        <dbReference type="SAM" id="MobiDB-lite"/>
    </source>
</evidence>
<dbReference type="SMART" id="SM01400">
    <property type="entry name" value="Pribosyltran_N"/>
    <property type="match status" value="1"/>
</dbReference>
<reference evidence="5 6" key="1">
    <citation type="submission" date="2021-04" db="EMBL/GenBank/DDBJ databases">
        <authorList>
            <person name="Bliznina A."/>
        </authorList>
    </citation>
    <scope>NUCLEOTIDE SEQUENCE [LARGE SCALE GENOMIC DNA]</scope>
</reference>
<dbReference type="InterPro" id="IPR000836">
    <property type="entry name" value="PRTase_dom"/>
</dbReference>
<proteinExistence type="inferred from homology"/>
<gene>
    <name evidence="5" type="ORF">OKIOD_LOCUS1946</name>
</gene>
<dbReference type="InterPro" id="IPR029057">
    <property type="entry name" value="PRTase-like"/>
</dbReference>
<evidence type="ECO:0000256" key="2">
    <source>
        <dbReference type="ARBA" id="ARBA00022727"/>
    </source>
</evidence>
<dbReference type="Gene3D" id="1.10.8.10">
    <property type="entry name" value="DNA helicase RuvA subunit, C-terminal domain"/>
    <property type="match status" value="1"/>
</dbReference>
<evidence type="ECO:0000313" key="6">
    <source>
        <dbReference type="Proteomes" id="UP001158576"/>
    </source>
</evidence>
<comment type="similarity">
    <text evidence="1">Belongs to the ribose-phosphate pyrophosphokinase family.</text>
</comment>
<evidence type="ECO:0000256" key="1">
    <source>
        <dbReference type="ARBA" id="ARBA00006478"/>
    </source>
</evidence>
<dbReference type="EMBL" id="OU015568">
    <property type="protein sequence ID" value="CAG5083483.1"/>
    <property type="molecule type" value="Genomic_DNA"/>
</dbReference>
<dbReference type="SUPFAM" id="SSF46934">
    <property type="entry name" value="UBA-like"/>
    <property type="match status" value="1"/>
</dbReference>
<dbReference type="InterPro" id="IPR015940">
    <property type="entry name" value="UBA"/>
</dbReference>
<dbReference type="Pfam" id="PF13793">
    <property type="entry name" value="Pribosyltran_N"/>
    <property type="match status" value="1"/>
</dbReference>
<dbReference type="PANTHER" id="PTHR10210">
    <property type="entry name" value="RIBOSE-PHOSPHATE DIPHOSPHOKINASE FAMILY MEMBER"/>
    <property type="match status" value="1"/>
</dbReference>
<feature type="compositionally biased region" description="Basic and acidic residues" evidence="3">
    <location>
        <begin position="240"/>
        <end position="249"/>
    </location>
</feature>
<dbReference type="CDD" id="cd06223">
    <property type="entry name" value="PRTases_typeI"/>
    <property type="match status" value="1"/>
</dbReference>
<dbReference type="SMART" id="SM00165">
    <property type="entry name" value="UBA"/>
    <property type="match status" value="1"/>
</dbReference>
<keyword evidence="2" id="KW-0545">Nucleotide biosynthesis</keyword>
<feature type="compositionally biased region" description="Low complexity" evidence="3">
    <location>
        <begin position="279"/>
        <end position="298"/>
    </location>
</feature>
<dbReference type="PROSITE" id="PS50030">
    <property type="entry name" value="UBA"/>
    <property type="match status" value="1"/>
</dbReference>
<dbReference type="SUPFAM" id="SSF53271">
    <property type="entry name" value="PRTase-like"/>
    <property type="match status" value="2"/>
</dbReference>
<dbReference type="Gene3D" id="3.40.50.2020">
    <property type="match status" value="2"/>
</dbReference>
<keyword evidence="6" id="KW-1185">Reference proteome</keyword>
<dbReference type="PANTHER" id="PTHR10210:SF53">
    <property type="entry name" value="GH23275P"/>
    <property type="match status" value="1"/>
</dbReference>
<feature type="domain" description="UBA" evidence="4">
    <location>
        <begin position="426"/>
        <end position="467"/>
    </location>
</feature>
<protein>
    <submittedName>
        <fullName evidence="5">Oidioi.mRNA.OKI2018_I69.PAR.g10388.t1.cds</fullName>
    </submittedName>
</protein>
<dbReference type="InterPro" id="IPR009060">
    <property type="entry name" value="UBA-like_sf"/>
</dbReference>
<dbReference type="Pfam" id="PF14572">
    <property type="entry name" value="Pribosyl_synth"/>
    <property type="match status" value="1"/>
</dbReference>
<organism evidence="5 6">
    <name type="scientific">Oikopleura dioica</name>
    <name type="common">Tunicate</name>
    <dbReference type="NCBI Taxonomy" id="34765"/>
    <lineage>
        <taxon>Eukaryota</taxon>
        <taxon>Metazoa</taxon>
        <taxon>Chordata</taxon>
        <taxon>Tunicata</taxon>
        <taxon>Appendicularia</taxon>
        <taxon>Copelata</taxon>
        <taxon>Oikopleuridae</taxon>
        <taxon>Oikopleura</taxon>
    </lineage>
</organism>
<dbReference type="NCBIfam" id="TIGR01251">
    <property type="entry name" value="ribP_PPkin"/>
    <property type="match status" value="1"/>
</dbReference>